<evidence type="ECO:0000313" key="2">
    <source>
        <dbReference type="EMBL" id="GGX05084.1"/>
    </source>
</evidence>
<name>A0ABQ2X9D8_9ACTN</name>
<accession>A0ABQ2X9D8</accession>
<organism evidence="2 3">
    <name type="scientific">Streptomyces lomondensis</name>
    <dbReference type="NCBI Taxonomy" id="68229"/>
    <lineage>
        <taxon>Bacteria</taxon>
        <taxon>Bacillati</taxon>
        <taxon>Actinomycetota</taxon>
        <taxon>Actinomycetes</taxon>
        <taxon>Kitasatosporales</taxon>
        <taxon>Streptomycetaceae</taxon>
        <taxon>Streptomyces</taxon>
    </lineage>
</organism>
<evidence type="ECO:0000256" key="1">
    <source>
        <dbReference type="SAM" id="MobiDB-lite"/>
    </source>
</evidence>
<gene>
    <name evidence="2" type="ORF">GCM10010383_38900</name>
</gene>
<keyword evidence="3" id="KW-1185">Reference proteome</keyword>
<comment type="caution">
    <text evidence="2">The sequence shown here is derived from an EMBL/GenBank/DDBJ whole genome shotgun (WGS) entry which is preliminary data.</text>
</comment>
<reference evidence="3" key="1">
    <citation type="journal article" date="2019" name="Int. J. Syst. Evol. Microbiol.">
        <title>The Global Catalogue of Microorganisms (GCM) 10K type strain sequencing project: providing services to taxonomists for standard genome sequencing and annotation.</title>
        <authorList>
            <consortium name="The Broad Institute Genomics Platform"/>
            <consortium name="The Broad Institute Genome Sequencing Center for Infectious Disease"/>
            <person name="Wu L."/>
            <person name="Ma J."/>
        </authorList>
    </citation>
    <scope>NUCLEOTIDE SEQUENCE [LARGE SCALE GENOMIC DNA]</scope>
    <source>
        <strain evidence="3">JCM 4866</strain>
    </source>
</reference>
<feature type="compositionally biased region" description="Basic and acidic residues" evidence="1">
    <location>
        <begin position="49"/>
        <end position="60"/>
    </location>
</feature>
<feature type="region of interest" description="Disordered" evidence="1">
    <location>
        <begin position="39"/>
        <end position="73"/>
    </location>
</feature>
<dbReference type="EMBL" id="BMWC01000005">
    <property type="protein sequence ID" value="GGX05084.1"/>
    <property type="molecule type" value="Genomic_DNA"/>
</dbReference>
<proteinExistence type="predicted"/>
<protein>
    <submittedName>
        <fullName evidence="2">Uncharacterized protein</fullName>
    </submittedName>
</protein>
<dbReference type="Proteomes" id="UP000617743">
    <property type="component" value="Unassembled WGS sequence"/>
</dbReference>
<evidence type="ECO:0000313" key="3">
    <source>
        <dbReference type="Proteomes" id="UP000617743"/>
    </source>
</evidence>
<sequence length="170" mass="17774">MAAGPRDVTADVLAGRDVTLRGDTVVTVPPGTTTYDGVFRGRGHAPRARHGDPGPHRDLPGTHSFSGVIDNGTQLNAGRPEYATSLPRVRKVLNQGTWTVDTPLGQTVTLGMDFYQREYGSDINFDYNGPVTLGASIGGGRFHDTLSAPGAGDVVIAGTPGNDVTFAAVQ</sequence>